<dbReference type="SMART" id="SM00360">
    <property type="entry name" value="RRM"/>
    <property type="match status" value="1"/>
</dbReference>
<gene>
    <name evidence="4" type="ORF">NDES1114_LOCUS16158</name>
</gene>
<evidence type="ECO:0000313" key="4">
    <source>
        <dbReference type="EMBL" id="CAD9118681.1"/>
    </source>
</evidence>
<dbReference type="EMBL" id="HBGF01024358">
    <property type="protein sequence ID" value="CAD9118681.1"/>
    <property type="molecule type" value="Transcribed_RNA"/>
</dbReference>
<dbReference type="InterPro" id="IPR035979">
    <property type="entry name" value="RBD_domain_sf"/>
</dbReference>
<protein>
    <recommendedName>
        <fullName evidence="3">RRM domain-containing protein</fullName>
    </recommendedName>
</protein>
<dbReference type="InterPro" id="IPR012677">
    <property type="entry name" value="Nucleotide-bd_a/b_plait_sf"/>
</dbReference>
<feature type="region of interest" description="Disordered" evidence="2">
    <location>
        <begin position="122"/>
        <end position="181"/>
    </location>
</feature>
<accession>A0A7S1Q6D1</accession>
<dbReference type="Pfam" id="PF00076">
    <property type="entry name" value="RRM_1"/>
    <property type="match status" value="1"/>
</dbReference>
<feature type="region of interest" description="Disordered" evidence="2">
    <location>
        <begin position="1"/>
        <end position="29"/>
    </location>
</feature>
<feature type="compositionally biased region" description="Basic and acidic residues" evidence="2">
    <location>
        <begin position="149"/>
        <end position="158"/>
    </location>
</feature>
<evidence type="ECO:0000256" key="1">
    <source>
        <dbReference type="PROSITE-ProRule" id="PRU00176"/>
    </source>
</evidence>
<name>A0A7S1Q6D1_NEODS</name>
<dbReference type="InterPro" id="IPR000504">
    <property type="entry name" value="RRM_dom"/>
</dbReference>
<dbReference type="GO" id="GO:0003723">
    <property type="term" value="F:RNA binding"/>
    <property type="evidence" value="ECO:0007669"/>
    <property type="project" value="UniProtKB-UniRule"/>
</dbReference>
<dbReference type="AlphaFoldDB" id="A0A7S1Q6D1"/>
<dbReference type="Gene3D" id="3.30.70.330">
    <property type="match status" value="1"/>
</dbReference>
<dbReference type="SUPFAM" id="SSF54928">
    <property type="entry name" value="RNA-binding domain, RBD"/>
    <property type="match status" value="1"/>
</dbReference>
<evidence type="ECO:0000259" key="3">
    <source>
        <dbReference type="PROSITE" id="PS50102"/>
    </source>
</evidence>
<feature type="compositionally biased region" description="Low complexity" evidence="2">
    <location>
        <begin position="10"/>
        <end position="21"/>
    </location>
</feature>
<feature type="domain" description="RRM" evidence="3">
    <location>
        <begin position="182"/>
        <end position="262"/>
    </location>
</feature>
<dbReference type="PROSITE" id="PS50102">
    <property type="entry name" value="RRM"/>
    <property type="match status" value="1"/>
</dbReference>
<proteinExistence type="predicted"/>
<evidence type="ECO:0000256" key="2">
    <source>
        <dbReference type="SAM" id="MobiDB-lite"/>
    </source>
</evidence>
<sequence length="279" mass="29721">MPSNAWADVSNSNPSSPTSPTEPKKKLVKRMVERPATMVDVRKRTWKKFGDAAEGNKDITAKEKPVFLELGNVDPLEKACNDEVLTMLHNSANLRVEVPLTAHLQKLKRELMEKGGKTGAAAAAAATAGSPGASPAGSPTGGAPMTWAERQKMRKNDPKAAAGGPGAAGAAPGGPRKDFERNTVRVSNLVDTISQAELTRIFGPENGLGQIMRFYQPRFRDGGPKHFCYISYRTAKEADEAVAKNNRIAFKNVVLLVDYGTDRGAAPGGAGAPGGPRRF</sequence>
<feature type="compositionally biased region" description="Low complexity" evidence="2">
    <location>
        <begin position="122"/>
        <end position="143"/>
    </location>
</feature>
<keyword evidence="1" id="KW-0694">RNA-binding</keyword>
<organism evidence="4">
    <name type="scientific">Neobodo designis</name>
    <name type="common">Flagellated protozoan</name>
    <name type="synonym">Bodo designis</name>
    <dbReference type="NCBI Taxonomy" id="312471"/>
    <lineage>
        <taxon>Eukaryota</taxon>
        <taxon>Discoba</taxon>
        <taxon>Euglenozoa</taxon>
        <taxon>Kinetoplastea</taxon>
        <taxon>Metakinetoplastina</taxon>
        <taxon>Neobodonida</taxon>
        <taxon>Neobodo</taxon>
    </lineage>
</organism>
<reference evidence="4" key="1">
    <citation type="submission" date="2021-01" db="EMBL/GenBank/DDBJ databases">
        <authorList>
            <person name="Corre E."/>
            <person name="Pelletier E."/>
            <person name="Niang G."/>
            <person name="Scheremetjew M."/>
            <person name="Finn R."/>
            <person name="Kale V."/>
            <person name="Holt S."/>
            <person name="Cochrane G."/>
            <person name="Meng A."/>
            <person name="Brown T."/>
            <person name="Cohen L."/>
        </authorList>
    </citation>
    <scope>NUCLEOTIDE SEQUENCE</scope>
    <source>
        <strain evidence="4">CCAP 1951/1</strain>
    </source>
</reference>